<evidence type="ECO:0000313" key="3">
    <source>
        <dbReference type="Proteomes" id="UP000066042"/>
    </source>
</evidence>
<dbReference type="AlphaFoldDB" id="A0A0S1X9J3"/>
<organism evidence="2 3">
    <name type="scientific">Thermococcus barophilus</name>
    <dbReference type="NCBI Taxonomy" id="55802"/>
    <lineage>
        <taxon>Archaea</taxon>
        <taxon>Methanobacteriati</taxon>
        <taxon>Methanobacteriota</taxon>
        <taxon>Thermococci</taxon>
        <taxon>Thermococcales</taxon>
        <taxon>Thermococcaceae</taxon>
        <taxon>Thermococcus</taxon>
    </lineage>
</organism>
<feature type="coiled-coil region" evidence="1">
    <location>
        <begin position="10"/>
        <end position="37"/>
    </location>
</feature>
<dbReference type="GeneID" id="26135728"/>
<dbReference type="Proteomes" id="UP000066042">
    <property type="component" value="Chromosome"/>
</dbReference>
<dbReference type="STRING" id="55802.TBCH5v1_0443"/>
<keyword evidence="1" id="KW-0175">Coiled coil</keyword>
<dbReference type="EMBL" id="CP013050">
    <property type="protein sequence ID" value="ALM74412.1"/>
    <property type="molecule type" value="Genomic_DNA"/>
</dbReference>
<sequence length="275" mass="31345">MADIGVIFYIEGLGNDRKALERAIEQVVKELKEETAIDVKRVNTEDIIENQEEDLLRYSAMVEVELEGSLRDVVDATMKYSPVVVEVLKPGRLEITAKELMKILGDVSLFMGKLMDQFGGLAAYPPLDQLPKPKIGYTEDEIEEFIVDERNIRYQFVIETYGKDKETIEETILKAFYLEGCKINKFVVQVQEEREDKVYALVAAELLSSFETLMQLTAKYAPVAISILEPEIIDVTASELQNVLTDLAGFVHELVHRPLKKRLIEHDTIKFEISK</sequence>
<reference evidence="2 3" key="1">
    <citation type="journal article" date="2016" name="Genome Announc.">
        <title>Complete genome sequence of the hyperthermophilic and piezophilic archaeon Thermococcus barophilus Ch5, capable of growth at the expense of hydrogenogenesis from carbon monoxide and formate.</title>
        <authorList>
            <person name="Oger P."/>
            <person name="Sokolova T.G."/>
            <person name="Kozhevnikova D.A."/>
            <person name="Taranov E.A."/>
            <person name="Vannier P."/>
            <person name="Lee H.S."/>
            <person name="Kwon K.K."/>
            <person name="Kang S.G."/>
            <person name="Lee J.H."/>
            <person name="Bonch-Osmolovskaya E.A."/>
            <person name="Lebedinsky A.V."/>
        </authorList>
    </citation>
    <scope>NUCLEOTIDE SEQUENCE [LARGE SCALE GENOMIC DNA]</scope>
    <source>
        <strain evidence="3">Ch5</strain>
    </source>
</reference>
<gene>
    <name evidence="2" type="ORF">TBCH5v1_0443</name>
</gene>
<dbReference type="RefSeq" id="WP_056933307.1">
    <property type="nucleotide sequence ID" value="NZ_CP013050.1"/>
</dbReference>
<proteinExistence type="predicted"/>
<protein>
    <submittedName>
        <fullName evidence="2">Uncharacterized protein</fullName>
    </submittedName>
</protein>
<accession>A0A0S1X9J3</accession>
<name>A0A0S1X9J3_THEBA</name>
<dbReference type="PATRIC" id="fig|55802.8.peg.439"/>
<evidence type="ECO:0000313" key="2">
    <source>
        <dbReference type="EMBL" id="ALM74412.1"/>
    </source>
</evidence>
<evidence type="ECO:0000256" key="1">
    <source>
        <dbReference type="SAM" id="Coils"/>
    </source>
</evidence>